<name>A0A9W8ZGT2_9PLEO</name>
<evidence type="ECO:0000313" key="2">
    <source>
        <dbReference type="Proteomes" id="UP001140510"/>
    </source>
</evidence>
<protein>
    <submittedName>
        <fullName evidence="1">Uncharacterized protein</fullName>
    </submittedName>
</protein>
<keyword evidence="2" id="KW-1185">Reference proteome</keyword>
<evidence type="ECO:0000313" key="1">
    <source>
        <dbReference type="EMBL" id="KAJ4408364.1"/>
    </source>
</evidence>
<reference evidence="1" key="1">
    <citation type="submission" date="2022-10" db="EMBL/GenBank/DDBJ databases">
        <title>Tapping the CABI collections for fungal endophytes: first genome assemblies for Collariella, Neodidymelliopsis, Ascochyta clinopodiicola, Didymella pomorum, Didymosphaeria variabile, Neocosmospora piperis and Neocucurbitaria cava.</title>
        <authorList>
            <person name="Hill R."/>
        </authorList>
    </citation>
    <scope>NUCLEOTIDE SEQUENCE</scope>
    <source>
        <strain evidence="1">IMI 355091</strain>
    </source>
</reference>
<proteinExistence type="predicted"/>
<accession>A0A9W8ZGT2</accession>
<comment type="caution">
    <text evidence="1">The sequence shown here is derived from an EMBL/GenBank/DDBJ whole genome shotgun (WGS) entry which is preliminary data.</text>
</comment>
<gene>
    <name evidence="1" type="ORF">N0V91_003368</name>
</gene>
<dbReference type="EMBL" id="JAPEVA010000016">
    <property type="protein sequence ID" value="KAJ4408364.1"/>
    <property type="molecule type" value="Genomic_DNA"/>
</dbReference>
<sequence>MPKPEPVDRLYEDHPIYWSDLLRHSQPEAIVKEYLLILQSMRNMAGQPLNDFVEIPDAKKYGPGPDADQRTWSNYWTDHPMAPMWKTLTTRDASKEDGSLIKSVQDVKVPEDSKIRATEVVETEEDSFHP</sequence>
<dbReference type="AlphaFoldDB" id="A0A9W8ZGT2"/>
<organism evidence="1 2">
    <name type="scientific">Didymella pomorum</name>
    <dbReference type="NCBI Taxonomy" id="749634"/>
    <lineage>
        <taxon>Eukaryota</taxon>
        <taxon>Fungi</taxon>
        <taxon>Dikarya</taxon>
        <taxon>Ascomycota</taxon>
        <taxon>Pezizomycotina</taxon>
        <taxon>Dothideomycetes</taxon>
        <taxon>Pleosporomycetidae</taxon>
        <taxon>Pleosporales</taxon>
        <taxon>Pleosporineae</taxon>
        <taxon>Didymellaceae</taxon>
        <taxon>Didymella</taxon>
    </lineage>
</organism>
<dbReference type="Proteomes" id="UP001140510">
    <property type="component" value="Unassembled WGS sequence"/>
</dbReference>